<dbReference type="InterPro" id="IPR003137">
    <property type="entry name" value="PA_domain"/>
</dbReference>
<dbReference type="PANTHER" id="PTHR10404:SF77">
    <property type="entry name" value="GLUTAMATE CARBOXYPEPTIDASE 2 HOMOLOG"/>
    <property type="match status" value="1"/>
</dbReference>
<comment type="catalytic activity">
    <reaction evidence="15">
        <text>Release of an unsubstituted, C-terminal glutamyl residue, typically from Ac-Asp-Glu or folylpoly-gamma-glutamates.</text>
        <dbReference type="EC" id="3.4.17.21"/>
    </reaction>
</comment>
<evidence type="ECO:0000256" key="13">
    <source>
        <dbReference type="ARBA" id="ARBA00023136"/>
    </source>
</evidence>
<dbReference type="InterPro" id="IPR007365">
    <property type="entry name" value="TFR-like_dimer_dom"/>
</dbReference>
<keyword evidence="4" id="KW-0121">Carboxypeptidase</keyword>
<dbReference type="OMA" id="NVVIASW"/>
<accession>E9GAD0</accession>
<evidence type="ECO:0000313" key="22">
    <source>
        <dbReference type="Proteomes" id="UP000000305"/>
    </source>
</evidence>
<dbReference type="Pfam" id="PF04253">
    <property type="entry name" value="TFR_dimer"/>
    <property type="match status" value="1"/>
</dbReference>
<comment type="cofactor">
    <cofactor evidence="1">
        <name>Zn(2+)</name>
        <dbReference type="ChEBI" id="CHEBI:29105"/>
    </cofactor>
</comment>
<evidence type="ECO:0000256" key="6">
    <source>
        <dbReference type="ARBA" id="ARBA00022692"/>
    </source>
</evidence>
<dbReference type="CDD" id="cd02121">
    <property type="entry name" value="PA_GCPII_like"/>
    <property type="match status" value="1"/>
</dbReference>
<dbReference type="PhylomeDB" id="E9GAD0"/>
<protein>
    <recommendedName>
        <fullName evidence="16">glutamate carboxypeptidase II</fullName>
        <ecNumber evidence="16">3.4.17.21</ecNumber>
    </recommendedName>
</protein>
<organism evidence="21 22">
    <name type="scientific">Daphnia pulex</name>
    <name type="common">Water flea</name>
    <dbReference type="NCBI Taxonomy" id="6669"/>
    <lineage>
        <taxon>Eukaryota</taxon>
        <taxon>Metazoa</taxon>
        <taxon>Ecdysozoa</taxon>
        <taxon>Arthropoda</taxon>
        <taxon>Crustacea</taxon>
        <taxon>Branchiopoda</taxon>
        <taxon>Diplostraca</taxon>
        <taxon>Cladocera</taxon>
        <taxon>Anomopoda</taxon>
        <taxon>Daphniidae</taxon>
        <taxon>Daphnia</taxon>
    </lineage>
</organism>
<keyword evidence="22" id="KW-1185">Reference proteome</keyword>
<dbReference type="Pfam" id="PF04389">
    <property type="entry name" value="Peptidase_M28"/>
    <property type="match status" value="1"/>
</dbReference>
<keyword evidence="6 17" id="KW-0812">Transmembrane</keyword>
<feature type="domain" description="Peptidase M28" evidence="20">
    <location>
        <begin position="338"/>
        <end position="540"/>
    </location>
</feature>
<dbReference type="FunFam" id="3.50.30.30:FF:000056">
    <property type="entry name" value="Glutamate carboxypeptidase"/>
    <property type="match status" value="1"/>
</dbReference>
<evidence type="ECO:0000256" key="14">
    <source>
        <dbReference type="ARBA" id="ARBA00023180"/>
    </source>
</evidence>
<dbReference type="AlphaFoldDB" id="E9GAD0"/>
<dbReference type="CDD" id="cd08022">
    <property type="entry name" value="M28_PSMA_like"/>
    <property type="match status" value="1"/>
</dbReference>
<evidence type="ECO:0000256" key="17">
    <source>
        <dbReference type="SAM" id="Phobius"/>
    </source>
</evidence>
<keyword evidence="7" id="KW-0479">Metal-binding</keyword>
<dbReference type="InterPro" id="IPR046450">
    <property type="entry name" value="PA_dom_sf"/>
</dbReference>
<dbReference type="SUPFAM" id="SSF53187">
    <property type="entry name" value="Zn-dependent exopeptidases"/>
    <property type="match status" value="1"/>
</dbReference>
<dbReference type="InParanoid" id="E9GAD0"/>
<gene>
    <name evidence="21" type="ORF">DAPPUDRAFT_315646</name>
</gene>
<dbReference type="SUPFAM" id="SSF47672">
    <property type="entry name" value="Transferrin receptor-like dimerisation domain"/>
    <property type="match status" value="1"/>
</dbReference>
<keyword evidence="9" id="KW-0862">Zinc</keyword>
<evidence type="ECO:0000256" key="1">
    <source>
        <dbReference type="ARBA" id="ARBA00001947"/>
    </source>
</evidence>
<evidence type="ECO:0000259" key="20">
    <source>
        <dbReference type="Pfam" id="PF04389"/>
    </source>
</evidence>
<evidence type="ECO:0000256" key="3">
    <source>
        <dbReference type="ARBA" id="ARBA00005634"/>
    </source>
</evidence>
<proteinExistence type="inferred from homology"/>
<name>E9GAD0_DAPPU</name>
<dbReference type="GO" id="GO:0004180">
    <property type="term" value="F:carboxypeptidase activity"/>
    <property type="evidence" value="ECO:0000318"/>
    <property type="project" value="GO_Central"/>
</dbReference>
<evidence type="ECO:0000256" key="11">
    <source>
        <dbReference type="ARBA" id="ARBA00022989"/>
    </source>
</evidence>
<feature type="domain" description="PA" evidence="18">
    <location>
        <begin position="156"/>
        <end position="240"/>
    </location>
</feature>
<feature type="transmembrane region" description="Helical" evidence="17">
    <location>
        <begin position="7"/>
        <end position="29"/>
    </location>
</feature>
<comment type="subcellular location">
    <subcellularLocation>
        <location evidence="2">Membrane</location>
        <topology evidence="2">Single-pass type II membrane protein</topology>
    </subcellularLocation>
</comment>
<dbReference type="Proteomes" id="UP000000305">
    <property type="component" value="Unassembled WGS sequence"/>
</dbReference>
<evidence type="ECO:0000256" key="4">
    <source>
        <dbReference type="ARBA" id="ARBA00022645"/>
    </source>
</evidence>
<dbReference type="Gene3D" id="1.20.930.40">
    <property type="entry name" value="Transferrin receptor-like, dimerisation domain"/>
    <property type="match status" value="1"/>
</dbReference>
<dbReference type="InterPro" id="IPR007484">
    <property type="entry name" value="Peptidase_M28"/>
</dbReference>
<dbReference type="KEGG" id="dpx:DAPPUDRAFT_315646"/>
<keyword evidence="12" id="KW-0482">Metalloprotease</keyword>
<keyword evidence="5" id="KW-0645">Protease</keyword>
<evidence type="ECO:0000256" key="5">
    <source>
        <dbReference type="ARBA" id="ARBA00022670"/>
    </source>
</evidence>
<keyword evidence="8" id="KW-0378">Hydrolase</keyword>
<evidence type="ECO:0000256" key="7">
    <source>
        <dbReference type="ARBA" id="ARBA00022723"/>
    </source>
</evidence>
<dbReference type="HOGENOM" id="CLU_005688_3_2_1"/>
<evidence type="ECO:0000256" key="9">
    <source>
        <dbReference type="ARBA" id="ARBA00022833"/>
    </source>
</evidence>
<dbReference type="OrthoDB" id="5841748at2759"/>
<evidence type="ECO:0000256" key="16">
    <source>
        <dbReference type="ARBA" id="ARBA00066561"/>
    </source>
</evidence>
<dbReference type="STRING" id="6669.E9GAD0"/>
<dbReference type="FunFam" id="3.40.630.10:FF:000009">
    <property type="entry name" value="N-acetylated-alpha-linked acidic dipeptidase 2"/>
    <property type="match status" value="1"/>
</dbReference>
<dbReference type="EC" id="3.4.17.21" evidence="16"/>
<dbReference type="InterPro" id="IPR039373">
    <property type="entry name" value="Peptidase_M28B"/>
</dbReference>
<evidence type="ECO:0000259" key="19">
    <source>
        <dbReference type="Pfam" id="PF04253"/>
    </source>
</evidence>
<evidence type="ECO:0000256" key="2">
    <source>
        <dbReference type="ARBA" id="ARBA00004606"/>
    </source>
</evidence>
<dbReference type="PANTHER" id="PTHR10404">
    <property type="entry name" value="N-ACETYLATED-ALPHA-LINKED ACIDIC DIPEPTIDASE"/>
    <property type="match status" value="1"/>
</dbReference>
<evidence type="ECO:0000256" key="10">
    <source>
        <dbReference type="ARBA" id="ARBA00022968"/>
    </source>
</evidence>
<evidence type="ECO:0000256" key="15">
    <source>
        <dbReference type="ARBA" id="ARBA00052003"/>
    </source>
</evidence>
<dbReference type="EMBL" id="GL732536">
    <property type="protein sequence ID" value="EFX83732.1"/>
    <property type="molecule type" value="Genomic_DNA"/>
</dbReference>
<dbReference type="eggNOG" id="KOG2195">
    <property type="taxonomic scope" value="Eukaryota"/>
</dbReference>
<dbReference type="InterPro" id="IPR036757">
    <property type="entry name" value="TFR-like_dimer_dom_sf"/>
</dbReference>
<dbReference type="FunFam" id="1.20.930.40:FF:000001">
    <property type="entry name" value="N-acetylated-alpha-linked acidic dipeptidase 2"/>
    <property type="match status" value="1"/>
</dbReference>
<dbReference type="Pfam" id="PF02225">
    <property type="entry name" value="PA"/>
    <property type="match status" value="1"/>
</dbReference>
<comment type="similarity">
    <text evidence="3">Belongs to the peptidase M28 family. M28B subfamily.</text>
</comment>
<dbReference type="GO" id="GO:0046872">
    <property type="term" value="F:metal ion binding"/>
    <property type="evidence" value="ECO:0007669"/>
    <property type="project" value="UniProtKB-KW"/>
</dbReference>
<dbReference type="Gene3D" id="3.40.630.10">
    <property type="entry name" value="Zn peptidases"/>
    <property type="match status" value="1"/>
</dbReference>
<reference evidence="21 22" key="1">
    <citation type="journal article" date="2011" name="Science">
        <title>The ecoresponsive genome of Daphnia pulex.</title>
        <authorList>
            <person name="Colbourne J.K."/>
            <person name="Pfrender M.E."/>
            <person name="Gilbert D."/>
            <person name="Thomas W.K."/>
            <person name="Tucker A."/>
            <person name="Oakley T.H."/>
            <person name="Tokishita S."/>
            <person name="Aerts A."/>
            <person name="Arnold G.J."/>
            <person name="Basu M.K."/>
            <person name="Bauer D.J."/>
            <person name="Caceres C.E."/>
            <person name="Carmel L."/>
            <person name="Casola C."/>
            <person name="Choi J.H."/>
            <person name="Detter J.C."/>
            <person name="Dong Q."/>
            <person name="Dusheyko S."/>
            <person name="Eads B.D."/>
            <person name="Frohlich T."/>
            <person name="Geiler-Samerotte K.A."/>
            <person name="Gerlach D."/>
            <person name="Hatcher P."/>
            <person name="Jogdeo S."/>
            <person name="Krijgsveld J."/>
            <person name="Kriventseva E.V."/>
            <person name="Kultz D."/>
            <person name="Laforsch C."/>
            <person name="Lindquist E."/>
            <person name="Lopez J."/>
            <person name="Manak J.R."/>
            <person name="Muller J."/>
            <person name="Pangilinan J."/>
            <person name="Patwardhan R.P."/>
            <person name="Pitluck S."/>
            <person name="Pritham E.J."/>
            <person name="Rechtsteiner A."/>
            <person name="Rho M."/>
            <person name="Rogozin I.B."/>
            <person name="Sakarya O."/>
            <person name="Salamov A."/>
            <person name="Schaack S."/>
            <person name="Shapiro H."/>
            <person name="Shiga Y."/>
            <person name="Skalitzky C."/>
            <person name="Smith Z."/>
            <person name="Souvorov A."/>
            <person name="Sung W."/>
            <person name="Tang Z."/>
            <person name="Tsuchiya D."/>
            <person name="Tu H."/>
            <person name="Vos H."/>
            <person name="Wang M."/>
            <person name="Wolf Y.I."/>
            <person name="Yamagata H."/>
            <person name="Yamada T."/>
            <person name="Ye Y."/>
            <person name="Shaw J.R."/>
            <person name="Andrews J."/>
            <person name="Crease T.J."/>
            <person name="Tang H."/>
            <person name="Lucas S.M."/>
            <person name="Robertson H.M."/>
            <person name="Bork P."/>
            <person name="Koonin E.V."/>
            <person name="Zdobnov E.M."/>
            <person name="Grigoriev I.V."/>
            <person name="Lynch M."/>
            <person name="Boore J.L."/>
        </authorList>
    </citation>
    <scope>NUCLEOTIDE SEQUENCE [LARGE SCALE GENOMIC DNA]</scope>
</reference>
<evidence type="ECO:0000256" key="8">
    <source>
        <dbReference type="ARBA" id="ARBA00022801"/>
    </source>
</evidence>
<keyword evidence="10" id="KW-0735">Signal-anchor</keyword>
<keyword evidence="14" id="KW-0325">Glycoprotein</keyword>
<keyword evidence="13 17" id="KW-0472">Membrane</keyword>
<dbReference type="GO" id="GO:0016020">
    <property type="term" value="C:membrane"/>
    <property type="evidence" value="ECO:0007669"/>
    <property type="project" value="UniProtKB-SubCell"/>
</dbReference>
<dbReference type="GO" id="GO:0004181">
    <property type="term" value="F:metallocarboxypeptidase activity"/>
    <property type="evidence" value="ECO:0007669"/>
    <property type="project" value="UniProtKB-EC"/>
</dbReference>
<evidence type="ECO:0000256" key="12">
    <source>
        <dbReference type="ARBA" id="ARBA00023049"/>
    </source>
</evidence>
<feature type="domain" description="Transferrin receptor-like dimerisation" evidence="19">
    <location>
        <begin position="604"/>
        <end position="725"/>
    </location>
</feature>
<keyword evidence="11 17" id="KW-1133">Transmembrane helix</keyword>
<dbReference type="GO" id="GO:0006508">
    <property type="term" value="P:proteolysis"/>
    <property type="evidence" value="ECO:0007669"/>
    <property type="project" value="UniProtKB-KW"/>
</dbReference>
<evidence type="ECO:0000313" key="21">
    <source>
        <dbReference type="EMBL" id="EFX83732.1"/>
    </source>
</evidence>
<sequence>MNNKAIALLLISTAAIFFVFGALIGFYVIEENNKVPAVLDVKSLLIDEISADQISENLKHLTSVPHVAGTDQDLLQAEWVRDRFLEAGLDEAETVPYDVLLSYPRPGVINTVELIDDKNQVNFTTAGRQPALGTPQDSYDKVFANFNAYSGKGVAQGNIVYAYFGRDADYEELQSRGVNVTGHIVLVRYGAIFRGSKVAIAARWGAIGVILFSDPIDKAVEGRNFTFPDSWWLPGMGVESGSLYVVDGDPLTPAYPAIESAFRLKEEDQANLPRIPVQPIGYDEAEIFLRSISPENPPPAAWVGKLDAPYSLGPTPLNPGWNVRISVSTDNEMRRTYNTIGILRGSVEDDRYVLLGNHRDAWTFGALDPSSGTASMIEVVRALGQIKKNKEWRPRRTMVFCSWGAEEYGLIGSYEWTQQFAKVLSQRAVAYLNVDVAVGGNQTFRGSAYPMLKQLLIDSSKLVPNPNPAEVADGRETVFQTWVKYQPDANNPGNPSVGNMGGGSDFAPFAYVVGTPTTDFGYTAPNSYPTYHTMYDNYQLASEIVDRGFVHHQAVARMWAIAATELADAVVIPFDINSYASFLNDSLTSLEKKYDQQLQQNQATFKYFRASVDYFSQSTKNFTETTLKNINTDDILTVRQVNDRLTQLERFFIDPKGLPDRPETNHIVFSVSANNAYGSDTFAGLVDLLLEVGNKTESQDPVTWNKIRQHLSVIAFLIGEAARSLSENLW</sequence>
<dbReference type="SUPFAM" id="SSF52025">
    <property type="entry name" value="PA domain"/>
    <property type="match status" value="1"/>
</dbReference>
<dbReference type="Gene3D" id="3.50.30.30">
    <property type="match status" value="1"/>
</dbReference>
<evidence type="ECO:0000259" key="18">
    <source>
        <dbReference type="Pfam" id="PF02225"/>
    </source>
</evidence>